<feature type="non-terminal residue" evidence="1">
    <location>
        <position position="1"/>
    </location>
</feature>
<reference evidence="1" key="1">
    <citation type="journal article" date="2020" name="Stud. Mycol.">
        <title>101 Dothideomycetes genomes: a test case for predicting lifestyles and emergence of pathogens.</title>
        <authorList>
            <person name="Haridas S."/>
            <person name="Albert R."/>
            <person name="Binder M."/>
            <person name="Bloem J."/>
            <person name="Labutti K."/>
            <person name="Salamov A."/>
            <person name="Andreopoulos B."/>
            <person name="Baker S."/>
            <person name="Barry K."/>
            <person name="Bills G."/>
            <person name="Bluhm B."/>
            <person name="Cannon C."/>
            <person name="Castanera R."/>
            <person name="Culley D."/>
            <person name="Daum C."/>
            <person name="Ezra D."/>
            <person name="Gonzalez J."/>
            <person name="Henrissat B."/>
            <person name="Kuo A."/>
            <person name="Liang C."/>
            <person name="Lipzen A."/>
            <person name="Lutzoni F."/>
            <person name="Magnuson J."/>
            <person name="Mondo S."/>
            <person name="Nolan M."/>
            <person name="Ohm R."/>
            <person name="Pangilinan J."/>
            <person name="Park H.-J."/>
            <person name="Ramirez L."/>
            <person name="Alfaro M."/>
            <person name="Sun H."/>
            <person name="Tritt A."/>
            <person name="Yoshinaga Y."/>
            <person name="Zwiers L.-H."/>
            <person name="Turgeon B."/>
            <person name="Goodwin S."/>
            <person name="Spatafora J."/>
            <person name="Crous P."/>
            <person name="Grigoriev I."/>
        </authorList>
    </citation>
    <scope>NUCLEOTIDE SEQUENCE</scope>
    <source>
        <strain evidence="1">CBS 207.26</strain>
    </source>
</reference>
<accession>A0A6A6D6U3</accession>
<evidence type="ECO:0000313" key="2">
    <source>
        <dbReference type="Proteomes" id="UP000800200"/>
    </source>
</evidence>
<sequence length="59" mass="6591">DLSEDIDAVIITGTRLRTPTARKFTQYLCKAVKSGNGVTVWINDERPMIGSAFRNVLNH</sequence>
<evidence type="ECO:0008006" key="3">
    <source>
        <dbReference type="Google" id="ProtNLM"/>
    </source>
</evidence>
<dbReference type="Proteomes" id="UP000800200">
    <property type="component" value="Unassembled WGS sequence"/>
</dbReference>
<name>A0A6A6D6U3_9PEZI</name>
<dbReference type="AlphaFoldDB" id="A0A6A6D6U3"/>
<keyword evidence="2" id="KW-1185">Reference proteome</keyword>
<dbReference type="EMBL" id="ML994774">
    <property type="protein sequence ID" value="KAF2174785.1"/>
    <property type="molecule type" value="Genomic_DNA"/>
</dbReference>
<protein>
    <recommendedName>
        <fullName evidence="3">Deacetylase sirtuin-type domain-containing protein</fullName>
    </recommendedName>
</protein>
<proteinExistence type="predicted"/>
<dbReference type="OrthoDB" id="2919105at2759"/>
<evidence type="ECO:0000313" key="1">
    <source>
        <dbReference type="EMBL" id="KAF2174785.1"/>
    </source>
</evidence>
<gene>
    <name evidence="1" type="ORF">K469DRAFT_613312</name>
</gene>
<organism evidence="1 2">
    <name type="scientific">Zopfia rhizophila CBS 207.26</name>
    <dbReference type="NCBI Taxonomy" id="1314779"/>
    <lineage>
        <taxon>Eukaryota</taxon>
        <taxon>Fungi</taxon>
        <taxon>Dikarya</taxon>
        <taxon>Ascomycota</taxon>
        <taxon>Pezizomycotina</taxon>
        <taxon>Dothideomycetes</taxon>
        <taxon>Dothideomycetes incertae sedis</taxon>
        <taxon>Zopfiaceae</taxon>
        <taxon>Zopfia</taxon>
    </lineage>
</organism>